<dbReference type="CDD" id="cd23659">
    <property type="entry name" value="USP_At3g01520-like"/>
    <property type="match status" value="1"/>
</dbReference>
<dbReference type="InterPro" id="IPR014729">
    <property type="entry name" value="Rossmann-like_a/b/a_fold"/>
</dbReference>
<name>A0ABR7SKU1_9ACTN</name>
<dbReference type="EMBL" id="JACTVJ010000011">
    <property type="protein sequence ID" value="MBC9715330.1"/>
    <property type="molecule type" value="Genomic_DNA"/>
</dbReference>
<dbReference type="PANTHER" id="PTHR31964">
    <property type="entry name" value="ADENINE NUCLEOTIDE ALPHA HYDROLASES-LIKE SUPERFAMILY PROTEIN"/>
    <property type="match status" value="1"/>
</dbReference>
<dbReference type="PANTHER" id="PTHR31964:SF113">
    <property type="entry name" value="USPA DOMAIN-CONTAINING PROTEIN"/>
    <property type="match status" value="1"/>
</dbReference>
<dbReference type="InterPro" id="IPR006015">
    <property type="entry name" value="Universal_stress_UspA"/>
</dbReference>
<dbReference type="Pfam" id="PF00582">
    <property type="entry name" value="Usp"/>
    <property type="match status" value="2"/>
</dbReference>
<dbReference type="PRINTS" id="PR01438">
    <property type="entry name" value="UNVRSLSTRESS"/>
</dbReference>
<reference evidence="3 4" key="1">
    <citation type="submission" date="2020-08" db="EMBL/GenBank/DDBJ databases">
        <title>Genemic of Streptomyces polyaspartic.</title>
        <authorList>
            <person name="Liu W."/>
        </authorList>
    </citation>
    <scope>NUCLEOTIDE SEQUENCE [LARGE SCALE GENOMIC DNA]</scope>
    <source>
        <strain evidence="3 4">TRM66268-LWL</strain>
    </source>
</reference>
<feature type="domain" description="UspA" evidence="2">
    <location>
        <begin position="152"/>
        <end position="290"/>
    </location>
</feature>
<dbReference type="Proteomes" id="UP000642284">
    <property type="component" value="Unassembled WGS sequence"/>
</dbReference>
<accession>A0ABR7SKU1</accession>
<evidence type="ECO:0000313" key="3">
    <source>
        <dbReference type="EMBL" id="MBC9715330.1"/>
    </source>
</evidence>
<comment type="caution">
    <text evidence="3">The sequence shown here is derived from an EMBL/GenBank/DDBJ whole genome shotgun (WGS) entry which is preliminary data.</text>
</comment>
<protein>
    <submittedName>
        <fullName evidence="3">Universal stress protein</fullName>
    </submittedName>
</protein>
<organism evidence="3 4">
    <name type="scientific">Streptomyces polyasparticus</name>
    <dbReference type="NCBI Taxonomy" id="2767826"/>
    <lineage>
        <taxon>Bacteria</taxon>
        <taxon>Bacillati</taxon>
        <taxon>Actinomycetota</taxon>
        <taxon>Actinomycetes</taxon>
        <taxon>Kitasatosporales</taxon>
        <taxon>Streptomycetaceae</taxon>
        <taxon>Streptomyces</taxon>
    </lineage>
</organism>
<evidence type="ECO:0000313" key="4">
    <source>
        <dbReference type="Proteomes" id="UP000642284"/>
    </source>
</evidence>
<dbReference type="SUPFAM" id="SSF52402">
    <property type="entry name" value="Adenine nucleotide alpha hydrolases-like"/>
    <property type="match status" value="2"/>
</dbReference>
<dbReference type="Gene3D" id="3.40.50.620">
    <property type="entry name" value="HUPs"/>
    <property type="match status" value="2"/>
</dbReference>
<comment type="similarity">
    <text evidence="1">Belongs to the universal stress protein A family.</text>
</comment>
<evidence type="ECO:0000256" key="1">
    <source>
        <dbReference type="ARBA" id="ARBA00008791"/>
    </source>
</evidence>
<dbReference type="InterPro" id="IPR006016">
    <property type="entry name" value="UspA"/>
</dbReference>
<evidence type="ECO:0000259" key="2">
    <source>
        <dbReference type="Pfam" id="PF00582"/>
    </source>
</evidence>
<proteinExistence type="inferred from homology"/>
<feature type="domain" description="UspA" evidence="2">
    <location>
        <begin position="8"/>
        <end position="142"/>
    </location>
</feature>
<sequence>MRIVERVLVVGVDGSEHSLQALDWAAEEAVRRGTELRIVHGSSWEWYEGHEPSFGISRGSVRAYADRIVAQAAERARRRTVSAKVTTQVLPEDPAAALIRMSREAGAVVVGSRGHGELAGLLLGSVGLTVSAHAESPVIVVRGGEKNRTGGFRTVAVGIDEAEGAAPVLEFAFAAAAQRGAAVRAVHAWRCPAHDVADYPRSADVVEPHRQSAEALLDKTLEQHMQEHRAFTVHREAIEGKPRAVLLDAARTADLLVVGARRRSGHVGMQLGPVNHAVLHHSACPVALVPHD</sequence>
<keyword evidence="4" id="KW-1185">Reference proteome</keyword>
<gene>
    <name evidence="3" type="ORF">H9Y04_22535</name>
</gene>